<dbReference type="GO" id="GO:0005524">
    <property type="term" value="F:ATP binding"/>
    <property type="evidence" value="ECO:0007669"/>
    <property type="project" value="UniProtKB-KW"/>
</dbReference>
<sequence>MDPIISLQDVTFTYENAQHPALSEITFQIQPQQWVAIVGLNGSGKSTLSKLINGLLPADSGTIKIAGKVLSEQTVWNIRRDIGIIFQNPDHQFVGATVEDDVAFGLENQNMPRTKMVARVKWALAQVHMTEFAHKAPQTLSGGQKQRVAIAGIIALQPKIIIMDESTSMLDPNGRQDILQIMRNLQQQLGITILSITHDMAEIVQADLIIALKDGKIQKQTTVQELFSDIDSLTNIGLQPPFTSRLQVLLRQAGIPLTTAYQTKQRLADELWQLHLKT</sequence>
<dbReference type="Gene3D" id="3.40.50.300">
    <property type="entry name" value="P-loop containing nucleotide triphosphate hydrolases"/>
    <property type="match status" value="1"/>
</dbReference>
<gene>
    <name evidence="10" type="primary">cbiO</name>
    <name evidence="10" type="ORF">JG29_03660</name>
</gene>
<dbReference type="NCBIfam" id="TIGR04520">
    <property type="entry name" value="ECF_ATPase_1"/>
    <property type="match status" value="1"/>
</dbReference>
<keyword evidence="8" id="KW-0472">Membrane</keyword>
<dbReference type="AlphaFoldDB" id="A0A0F4KXI2"/>
<keyword evidence="11" id="KW-1185">Reference proteome</keyword>
<dbReference type="CDD" id="cd03225">
    <property type="entry name" value="ABC_cobalt_CbiO_domain1"/>
    <property type="match status" value="1"/>
</dbReference>
<evidence type="ECO:0000256" key="3">
    <source>
        <dbReference type="ARBA" id="ARBA00022448"/>
    </source>
</evidence>
<dbReference type="GO" id="GO:0042626">
    <property type="term" value="F:ATPase-coupled transmembrane transporter activity"/>
    <property type="evidence" value="ECO:0007669"/>
    <property type="project" value="TreeGrafter"/>
</dbReference>
<evidence type="ECO:0000256" key="1">
    <source>
        <dbReference type="ARBA" id="ARBA00004202"/>
    </source>
</evidence>
<dbReference type="Pfam" id="PF00005">
    <property type="entry name" value="ABC_tran"/>
    <property type="match status" value="1"/>
</dbReference>
<dbReference type="NCBIfam" id="NF010167">
    <property type="entry name" value="PRK13648.1"/>
    <property type="match status" value="1"/>
</dbReference>
<dbReference type="InterPro" id="IPR050095">
    <property type="entry name" value="ECF_ABC_transporter_ATP-bd"/>
</dbReference>
<dbReference type="InterPro" id="IPR017871">
    <property type="entry name" value="ABC_transporter-like_CS"/>
</dbReference>
<dbReference type="EMBL" id="JXBZ01000002">
    <property type="protein sequence ID" value="KJY51317.1"/>
    <property type="molecule type" value="Genomic_DNA"/>
</dbReference>
<name>A0A0F4KXI2_9LACO</name>
<proteinExistence type="inferred from homology"/>
<dbReference type="RefSeq" id="WP_045922255.1">
    <property type="nucleotide sequence ID" value="NZ_JAAEDZ010000002.1"/>
</dbReference>
<comment type="caution">
    <text evidence="10">The sequence shown here is derived from an EMBL/GenBank/DDBJ whole genome shotgun (WGS) entry which is preliminary data.</text>
</comment>
<evidence type="ECO:0000256" key="5">
    <source>
        <dbReference type="ARBA" id="ARBA00022741"/>
    </source>
</evidence>
<dbReference type="InterPro" id="IPR027417">
    <property type="entry name" value="P-loop_NTPase"/>
</dbReference>
<dbReference type="Proteomes" id="UP000033695">
    <property type="component" value="Unassembled WGS sequence"/>
</dbReference>
<dbReference type="InterPro" id="IPR003593">
    <property type="entry name" value="AAA+_ATPase"/>
</dbReference>
<dbReference type="GO" id="GO:0016887">
    <property type="term" value="F:ATP hydrolysis activity"/>
    <property type="evidence" value="ECO:0007669"/>
    <property type="project" value="InterPro"/>
</dbReference>
<keyword evidence="4" id="KW-1003">Cell membrane</keyword>
<protein>
    <submittedName>
        <fullName evidence="10">Cobalt ABC transporter, ATP-binding protein</fullName>
    </submittedName>
</protein>
<dbReference type="FunFam" id="3.40.50.300:FF:000224">
    <property type="entry name" value="Energy-coupling factor transporter ATP-binding protein EcfA"/>
    <property type="match status" value="1"/>
</dbReference>
<keyword evidence="7" id="KW-1278">Translocase</keyword>
<dbReference type="PATRIC" id="fig|1218508.4.peg.374"/>
<dbReference type="STRING" id="1218508.JG29_03660"/>
<comment type="similarity">
    <text evidence="2">Belongs to the ABC transporter superfamily.</text>
</comment>
<dbReference type="GO" id="GO:0043190">
    <property type="term" value="C:ATP-binding cassette (ABC) transporter complex"/>
    <property type="evidence" value="ECO:0007669"/>
    <property type="project" value="TreeGrafter"/>
</dbReference>
<dbReference type="InterPro" id="IPR003439">
    <property type="entry name" value="ABC_transporter-like_ATP-bd"/>
</dbReference>
<dbReference type="OrthoDB" id="9784332at2"/>
<dbReference type="HOGENOM" id="CLU_000604_1_22_9"/>
<dbReference type="InterPro" id="IPR015856">
    <property type="entry name" value="ABC_transpr_CbiO/EcfA_su"/>
</dbReference>
<feature type="domain" description="ABC transporter" evidence="9">
    <location>
        <begin position="5"/>
        <end position="239"/>
    </location>
</feature>
<keyword evidence="5" id="KW-0547">Nucleotide-binding</keyword>
<evidence type="ECO:0000313" key="10">
    <source>
        <dbReference type="EMBL" id="KJY51317.1"/>
    </source>
</evidence>
<dbReference type="PROSITE" id="PS00211">
    <property type="entry name" value="ABC_TRANSPORTER_1"/>
    <property type="match status" value="1"/>
</dbReference>
<evidence type="ECO:0000256" key="7">
    <source>
        <dbReference type="ARBA" id="ARBA00022967"/>
    </source>
</evidence>
<organism evidence="10 11">
    <name type="scientific">Bombilactobacillus mellis</name>
    <dbReference type="NCBI Taxonomy" id="1218508"/>
    <lineage>
        <taxon>Bacteria</taxon>
        <taxon>Bacillati</taxon>
        <taxon>Bacillota</taxon>
        <taxon>Bacilli</taxon>
        <taxon>Lactobacillales</taxon>
        <taxon>Lactobacillaceae</taxon>
        <taxon>Bombilactobacillus</taxon>
    </lineage>
</organism>
<dbReference type="SUPFAM" id="SSF52540">
    <property type="entry name" value="P-loop containing nucleoside triphosphate hydrolases"/>
    <property type="match status" value="1"/>
</dbReference>
<evidence type="ECO:0000256" key="6">
    <source>
        <dbReference type="ARBA" id="ARBA00022840"/>
    </source>
</evidence>
<accession>A0A0F4KXI2</accession>
<evidence type="ECO:0000259" key="9">
    <source>
        <dbReference type="PROSITE" id="PS50893"/>
    </source>
</evidence>
<keyword evidence="3" id="KW-0813">Transport</keyword>
<dbReference type="PROSITE" id="PS50893">
    <property type="entry name" value="ABC_TRANSPORTER_2"/>
    <property type="match status" value="1"/>
</dbReference>
<evidence type="ECO:0000256" key="4">
    <source>
        <dbReference type="ARBA" id="ARBA00022475"/>
    </source>
</evidence>
<keyword evidence="6 10" id="KW-0067">ATP-binding</keyword>
<dbReference type="PANTHER" id="PTHR43553">
    <property type="entry name" value="HEAVY METAL TRANSPORTER"/>
    <property type="match status" value="1"/>
</dbReference>
<comment type="subcellular location">
    <subcellularLocation>
        <location evidence="1">Cell membrane</location>
        <topology evidence="1">Peripheral membrane protein</topology>
    </subcellularLocation>
</comment>
<dbReference type="PANTHER" id="PTHR43553:SF24">
    <property type="entry name" value="ENERGY-COUPLING FACTOR TRANSPORTER ATP-BINDING PROTEIN ECFA1"/>
    <property type="match status" value="1"/>
</dbReference>
<evidence type="ECO:0000313" key="11">
    <source>
        <dbReference type="Proteomes" id="UP000033695"/>
    </source>
</evidence>
<dbReference type="InterPro" id="IPR030947">
    <property type="entry name" value="EcfA_1"/>
</dbReference>
<dbReference type="SMART" id="SM00382">
    <property type="entry name" value="AAA"/>
    <property type="match status" value="1"/>
</dbReference>
<evidence type="ECO:0000256" key="2">
    <source>
        <dbReference type="ARBA" id="ARBA00005417"/>
    </source>
</evidence>
<evidence type="ECO:0000256" key="8">
    <source>
        <dbReference type="ARBA" id="ARBA00023136"/>
    </source>
</evidence>
<reference evidence="10 11" key="1">
    <citation type="submission" date="2014-12" db="EMBL/GenBank/DDBJ databases">
        <title>Comparative genomics of the lactic acid bacteria isolated from the honey bee gut.</title>
        <authorList>
            <person name="Ellegaard K.M."/>
            <person name="Tamarit D."/>
            <person name="Javelind E."/>
            <person name="Olofsson T."/>
            <person name="Andersson S.G."/>
            <person name="Vasquez A."/>
        </authorList>
    </citation>
    <scope>NUCLEOTIDE SEQUENCE [LARGE SCALE GENOMIC DNA]</scope>
    <source>
        <strain evidence="10 11">Hon2</strain>
    </source>
</reference>